<name>A0A6L6IYR6_9RHOB</name>
<dbReference type="AlphaFoldDB" id="A0A6L6IYR6"/>
<proteinExistence type="predicted"/>
<dbReference type="RefSeq" id="WP_155044097.1">
    <property type="nucleotide sequence ID" value="NZ_WMIH01000006.1"/>
</dbReference>
<comment type="caution">
    <text evidence="1">The sequence shown here is derived from an EMBL/GenBank/DDBJ whole genome shotgun (WGS) entry which is preliminary data.</text>
</comment>
<evidence type="ECO:0000313" key="1">
    <source>
        <dbReference type="EMBL" id="MTH64230.1"/>
    </source>
</evidence>
<protein>
    <submittedName>
        <fullName evidence="1">Uncharacterized protein</fullName>
    </submittedName>
</protein>
<sequence length="87" mass="9606">MAPSRDTDIEGRLMAHRKLLVRLIDMLPPAQRDELAEWLASASQMHDGQEDPGAVEDPAAALQLAEADEIRLLSDRLHLRLGQSQPG</sequence>
<reference evidence="1 2" key="1">
    <citation type="submission" date="2019-11" db="EMBL/GenBank/DDBJ databases">
        <authorList>
            <person name="Dong K."/>
        </authorList>
    </citation>
    <scope>NUCLEOTIDE SEQUENCE [LARGE SCALE GENOMIC DNA]</scope>
    <source>
        <strain evidence="1 2">DK608</strain>
    </source>
</reference>
<keyword evidence="2" id="KW-1185">Reference proteome</keyword>
<accession>A0A6L6IYR6</accession>
<evidence type="ECO:0000313" key="2">
    <source>
        <dbReference type="Proteomes" id="UP000478740"/>
    </source>
</evidence>
<dbReference type="EMBL" id="WMII01000006">
    <property type="protein sequence ID" value="MTH64230.1"/>
    <property type="molecule type" value="Genomic_DNA"/>
</dbReference>
<gene>
    <name evidence="1" type="ORF">GL284_08100</name>
</gene>
<dbReference type="Proteomes" id="UP000478740">
    <property type="component" value="Unassembled WGS sequence"/>
</dbReference>
<organism evidence="1 2">
    <name type="scientific">Paracoccus shanxieyensis</name>
    <dbReference type="NCBI Taxonomy" id="2675752"/>
    <lineage>
        <taxon>Bacteria</taxon>
        <taxon>Pseudomonadati</taxon>
        <taxon>Pseudomonadota</taxon>
        <taxon>Alphaproteobacteria</taxon>
        <taxon>Rhodobacterales</taxon>
        <taxon>Paracoccaceae</taxon>
        <taxon>Paracoccus</taxon>
    </lineage>
</organism>